<dbReference type="AlphaFoldDB" id="A0AAD8HK75"/>
<dbReference type="GO" id="GO:0008270">
    <property type="term" value="F:zinc ion binding"/>
    <property type="evidence" value="ECO:0007669"/>
    <property type="project" value="InterPro"/>
</dbReference>
<feature type="transmembrane region" description="Helical" evidence="8">
    <location>
        <begin position="91"/>
        <end position="113"/>
    </location>
</feature>
<comment type="caution">
    <text evidence="10">The sequence shown here is derived from an EMBL/GenBank/DDBJ whole genome shotgun (WGS) entry which is preliminary data.</text>
</comment>
<proteinExistence type="inferred from homology"/>
<keyword evidence="8" id="KW-0472">Membrane</keyword>
<reference evidence="10" key="2">
    <citation type="submission" date="2023-05" db="EMBL/GenBank/DDBJ databases">
        <authorList>
            <person name="Schelkunov M.I."/>
        </authorList>
    </citation>
    <scope>NUCLEOTIDE SEQUENCE</scope>
    <source>
        <strain evidence="10">Hsosn_3</strain>
        <tissue evidence="10">Leaf</tissue>
    </source>
</reference>
<dbReference type="GO" id="GO:0005615">
    <property type="term" value="C:extracellular space"/>
    <property type="evidence" value="ECO:0007669"/>
    <property type="project" value="TreeGrafter"/>
</dbReference>
<evidence type="ECO:0000256" key="6">
    <source>
        <dbReference type="ARBA" id="ARBA00022833"/>
    </source>
</evidence>
<comment type="cofactor">
    <cofactor evidence="1">
        <name>Zn(2+)</name>
        <dbReference type="ChEBI" id="CHEBI:29105"/>
    </cofactor>
</comment>
<evidence type="ECO:0000256" key="2">
    <source>
        <dbReference type="ARBA" id="ARBA00010136"/>
    </source>
</evidence>
<dbReference type="Proteomes" id="UP001237642">
    <property type="component" value="Unassembled WGS sequence"/>
</dbReference>
<dbReference type="InterPro" id="IPR014782">
    <property type="entry name" value="Peptidase_M1_dom"/>
</dbReference>
<dbReference type="Pfam" id="PF12428">
    <property type="entry name" value="DUF3675"/>
    <property type="match status" value="1"/>
</dbReference>
<keyword evidence="6" id="KW-0862">Zinc</keyword>
<dbReference type="GO" id="GO:0070006">
    <property type="term" value="F:metalloaminopeptidase activity"/>
    <property type="evidence" value="ECO:0007669"/>
    <property type="project" value="TreeGrafter"/>
</dbReference>
<dbReference type="InterPro" id="IPR027268">
    <property type="entry name" value="Peptidase_M4/M1_CTD_sf"/>
</dbReference>
<dbReference type="Gene3D" id="1.10.390.10">
    <property type="entry name" value="Neutral Protease Domain 2"/>
    <property type="match status" value="1"/>
</dbReference>
<evidence type="ECO:0000256" key="3">
    <source>
        <dbReference type="ARBA" id="ARBA00022670"/>
    </source>
</evidence>
<keyword evidence="7" id="KW-0482">Metalloprotease</keyword>
<keyword evidence="3" id="KW-0645">Protease</keyword>
<reference evidence="10" key="1">
    <citation type="submission" date="2023-02" db="EMBL/GenBank/DDBJ databases">
        <title>Genome of toxic invasive species Heracleum sosnowskyi carries increased number of genes despite the absence of recent whole-genome duplications.</title>
        <authorList>
            <person name="Schelkunov M."/>
            <person name="Shtratnikova V."/>
            <person name="Makarenko M."/>
            <person name="Klepikova A."/>
            <person name="Omelchenko D."/>
            <person name="Novikova G."/>
            <person name="Obukhova E."/>
            <person name="Bogdanov V."/>
            <person name="Penin A."/>
            <person name="Logacheva M."/>
        </authorList>
    </citation>
    <scope>NUCLEOTIDE SEQUENCE</scope>
    <source>
        <strain evidence="10">Hsosn_3</strain>
        <tissue evidence="10">Leaf</tissue>
    </source>
</reference>
<evidence type="ECO:0000256" key="8">
    <source>
        <dbReference type="SAM" id="Phobius"/>
    </source>
</evidence>
<accession>A0AAD8HK75</accession>
<dbReference type="Pfam" id="PF01433">
    <property type="entry name" value="Peptidase_M1"/>
    <property type="match status" value="1"/>
</dbReference>
<dbReference type="PRINTS" id="PR00756">
    <property type="entry name" value="ALADIPTASE"/>
</dbReference>
<name>A0AAD8HK75_9APIA</name>
<dbReference type="InterPro" id="IPR050344">
    <property type="entry name" value="Peptidase_M1_aminopeptidases"/>
</dbReference>
<evidence type="ECO:0000256" key="4">
    <source>
        <dbReference type="ARBA" id="ARBA00022723"/>
    </source>
</evidence>
<dbReference type="GO" id="GO:0006508">
    <property type="term" value="P:proteolysis"/>
    <property type="evidence" value="ECO:0007669"/>
    <property type="project" value="UniProtKB-KW"/>
</dbReference>
<evidence type="ECO:0000256" key="5">
    <source>
        <dbReference type="ARBA" id="ARBA00022801"/>
    </source>
</evidence>
<evidence type="ECO:0000313" key="11">
    <source>
        <dbReference type="Proteomes" id="UP001237642"/>
    </source>
</evidence>
<dbReference type="SUPFAM" id="SSF55486">
    <property type="entry name" value="Metalloproteases ('zincins'), catalytic domain"/>
    <property type="match status" value="1"/>
</dbReference>
<evidence type="ECO:0000256" key="1">
    <source>
        <dbReference type="ARBA" id="ARBA00001947"/>
    </source>
</evidence>
<dbReference type="EMBL" id="JAUIZM010000008">
    <property type="protein sequence ID" value="KAK1368679.1"/>
    <property type="molecule type" value="Genomic_DNA"/>
</dbReference>
<gene>
    <name evidence="10" type="ORF">POM88_034771</name>
</gene>
<feature type="transmembrane region" description="Helical" evidence="8">
    <location>
        <begin position="207"/>
        <end position="226"/>
    </location>
</feature>
<keyword evidence="11" id="KW-1185">Reference proteome</keyword>
<keyword evidence="8" id="KW-1133">Transmembrane helix</keyword>
<sequence length="258" mass="29514">MLEVISTLHNKTIFKSYFSVPYSLPKLDMVVYRETELLHDDLHSAAANTQRLAIVVTHKVAHQWFGNLVTMEWWTHIWLNEGFATWVKNVLLSYIFPAPSSVFTGLMFVRFCYIRISYLATDIIYPEWRIWTQFLVITTGGLRMDALETSHPIEGALETIQGRLTDGAWTIVDNPLDLHDPRLLAMIASKRHLLEAEYDDSDANRAAFFHSVTLILMALLLLRHVLAMGDIDSDDVPYVDLVSLNMLCLFGIDLKALM</sequence>
<evidence type="ECO:0000256" key="7">
    <source>
        <dbReference type="ARBA" id="ARBA00023049"/>
    </source>
</evidence>
<keyword evidence="5" id="KW-0378">Hydrolase</keyword>
<organism evidence="10 11">
    <name type="scientific">Heracleum sosnowskyi</name>
    <dbReference type="NCBI Taxonomy" id="360622"/>
    <lineage>
        <taxon>Eukaryota</taxon>
        <taxon>Viridiplantae</taxon>
        <taxon>Streptophyta</taxon>
        <taxon>Embryophyta</taxon>
        <taxon>Tracheophyta</taxon>
        <taxon>Spermatophyta</taxon>
        <taxon>Magnoliopsida</taxon>
        <taxon>eudicotyledons</taxon>
        <taxon>Gunneridae</taxon>
        <taxon>Pentapetalae</taxon>
        <taxon>asterids</taxon>
        <taxon>campanulids</taxon>
        <taxon>Apiales</taxon>
        <taxon>Apiaceae</taxon>
        <taxon>Apioideae</taxon>
        <taxon>apioid superclade</taxon>
        <taxon>Tordylieae</taxon>
        <taxon>Tordyliinae</taxon>
        <taxon>Heracleum</taxon>
    </lineage>
</organism>
<dbReference type="GO" id="GO:0005737">
    <property type="term" value="C:cytoplasm"/>
    <property type="evidence" value="ECO:0007669"/>
    <property type="project" value="TreeGrafter"/>
</dbReference>
<dbReference type="GO" id="GO:0016020">
    <property type="term" value="C:membrane"/>
    <property type="evidence" value="ECO:0007669"/>
    <property type="project" value="TreeGrafter"/>
</dbReference>
<dbReference type="PANTHER" id="PTHR11533">
    <property type="entry name" value="PROTEASE M1 ZINC METALLOPROTEASE"/>
    <property type="match status" value="1"/>
</dbReference>
<dbReference type="GO" id="GO:0042277">
    <property type="term" value="F:peptide binding"/>
    <property type="evidence" value="ECO:0007669"/>
    <property type="project" value="TreeGrafter"/>
</dbReference>
<dbReference type="InterPro" id="IPR001930">
    <property type="entry name" value="Peptidase_M1"/>
</dbReference>
<keyword evidence="4" id="KW-0479">Metal-binding</keyword>
<keyword evidence="8" id="KW-0812">Transmembrane</keyword>
<feature type="domain" description="Peptidase M1 membrane alanine aminopeptidase" evidence="9">
    <location>
        <begin position="29"/>
        <end position="97"/>
    </location>
</feature>
<evidence type="ECO:0000259" key="9">
    <source>
        <dbReference type="Pfam" id="PF01433"/>
    </source>
</evidence>
<dbReference type="PANTHER" id="PTHR11533:SF274">
    <property type="entry name" value="AMINOPEPTIDASE"/>
    <property type="match status" value="1"/>
</dbReference>
<protein>
    <recommendedName>
        <fullName evidence="9">Peptidase M1 membrane alanine aminopeptidase domain-containing protein</fullName>
    </recommendedName>
</protein>
<comment type="similarity">
    <text evidence="2">Belongs to the peptidase M1 family.</text>
</comment>
<dbReference type="GO" id="GO:0043171">
    <property type="term" value="P:peptide catabolic process"/>
    <property type="evidence" value="ECO:0007669"/>
    <property type="project" value="TreeGrafter"/>
</dbReference>
<dbReference type="InterPro" id="IPR022143">
    <property type="entry name" value="DUF3675"/>
</dbReference>
<evidence type="ECO:0000313" key="10">
    <source>
        <dbReference type="EMBL" id="KAK1368679.1"/>
    </source>
</evidence>